<evidence type="ECO:0008006" key="4">
    <source>
        <dbReference type="Google" id="ProtNLM"/>
    </source>
</evidence>
<dbReference type="AlphaFoldDB" id="A0A4P6UT58"/>
<dbReference type="RefSeq" id="WP_208650209.1">
    <property type="nucleotide sequence ID" value="NZ_CP036528.1"/>
</dbReference>
<dbReference type="Proteomes" id="UP000291151">
    <property type="component" value="Chromosome"/>
</dbReference>
<feature type="transmembrane region" description="Helical" evidence="1">
    <location>
        <begin position="5"/>
        <end position="20"/>
    </location>
</feature>
<evidence type="ECO:0000313" key="3">
    <source>
        <dbReference type="Proteomes" id="UP000291151"/>
    </source>
</evidence>
<keyword evidence="1" id="KW-0472">Membrane</keyword>
<reference evidence="2 3" key="1">
    <citation type="submission" date="2019-02" db="EMBL/GenBank/DDBJ databases">
        <title>Ureibacillus thermophilus.</title>
        <authorList>
            <person name="Sunny J.S."/>
            <person name="Natarajan A."/>
            <person name="Saleena L.M."/>
        </authorList>
    </citation>
    <scope>NUCLEOTIDE SEQUENCE [LARGE SCALE GENOMIC DNA]</scope>
    <source>
        <strain evidence="2 3">LM102</strain>
    </source>
</reference>
<feature type="transmembrane region" description="Helical" evidence="1">
    <location>
        <begin position="63"/>
        <end position="81"/>
    </location>
</feature>
<proteinExistence type="predicted"/>
<accession>A0A4P6UT58</accession>
<protein>
    <recommendedName>
        <fullName evidence="4">YtpI family protein</fullName>
    </recommendedName>
</protein>
<evidence type="ECO:0000256" key="1">
    <source>
        <dbReference type="SAM" id="Phobius"/>
    </source>
</evidence>
<keyword evidence="3" id="KW-1185">Reference proteome</keyword>
<feature type="transmembrane region" description="Helical" evidence="1">
    <location>
        <begin position="40"/>
        <end position="57"/>
    </location>
</feature>
<organism evidence="2 3">
    <name type="scientific">Ureibacillus thermophilus</name>
    <dbReference type="NCBI Taxonomy" id="367743"/>
    <lineage>
        <taxon>Bacteria</taxon>
        <taxon>Bacillati</taxon>
        <taxon>Bacillota</taxon>
        <taxon>Bacilli</taxon>
        <taxon>Bacillales</taxon>
        <taxon>Caryophanaceae</taxon>
        <taxon>Ureibacillus</taxon>
    </lineage>
</organism>
<name>A0A4P6UT58_9BACL</name>
<evidence type="ECO:0000313" key="2">
    <source>
        <dbReference type="EMBL" id="QBK26519.1"/>
    </source>
</evidence>
<sequence>MLNALFVTLIIASFAAYFYYKTKQFRSTLPIQKKWYKAKAGIALGLFVVFFGLNTFVVQDSTLGYVVGAVFIIVGLMEAYSSYKRAKHEGKFVQQEYELNKQ</sequence>
<keyword evidence="1" id="KW-1133">Transmembrane helix</keyword>
<gene>
    <name evidence="2" type="ORF">DKZ56_11975</name>
</gene>
<keyword evidence="1" id="KW-0812">Transmembrane</keyword>
<dbReference type="EMBL" id="CP036528">
    <property type="protein sequence ID" value="QBK26519.1"/>
    <property type="molecule type" value="Genomic_DNA"/>
</dbReference>
<dbReference type="Pfam" id="PF14007">
    <property type="entry name" value="YtpI"/>
    <property type="match status" value="1"/>
</dbReference>
<dbReference type="InterPro" id="IPR025618">
    <property type="entry name" value="YtpI"/>
</dbReference>
<dbReference type="KEGG" id="uth:DKZ56_11975"/>